<sequence length="612" mass="67015">MVYVLVALEMKRMIAYYLDPMACQPCDDLKEIVNMFVVMSIFKAHVEGQLKSQMGNCLTVSSASDVSKKRKSLAIETSFKLPAPMPTWPPGEGFAGGTIDLGGGLEVCQISSFTKVWATHEGGPDNLGATFFEPSPMPEEFCMLGCYSQPNKKPLFGWVLAGKDNTNNPLGGALKKPIDYTLVWSSESLKIKQDGNGYVWLPTPPDGYKAVGHVITNLPEKPSLDKIRCVRSDLTDLCEADTWIWGLDKVANANGFNVYDLQPSDRGAQALAVSVGTFVAQNGGAASSLSLACLKNISSNLYAMPNLAQVDALVQAYSPWVYLHPDEQYLPSSVSWFFQNGALLYQQGEESKPVNIDPTGSNLPQGGSNDGAYWLDLPVDAKAKETVKKGDLQDSMTYMHIKPMLGATFTDIAIWIFYPFNGPARAKVELINISLGKIGEHVGDWEHVTLRVSNFNGKLMNVFFSEHSSGTWVNASELEFQNGNKVVSYASLHGHAFYPKPGLVLQGSGAMGIRNDTAKSKMVMDTGTRYIVVAAEYLGSAVVEPPWLNYYRKWGPKISYDLAAEIKEVEKLLPGKLKSAFEKLVKSLPNEILGEEGPTGPKMKKNWDGDEV</sequence>
<evidence type="ECO:0000313" key="2">
    <source>
        <dbReference type="EMBL" id="WKA02538.1"/>
    </source>
</evidence>
<feature type="region of interest" description="Disordered" evidence="1">
    <location>
        <begin position="592"/>
        <end position="612"/>
    </location>
</feature>
<dbReference type="EMBL" id="CP126660">
    <property type="protein sequence ID" value="WKA02538.1"/>
    <property type="molecule type" value="Genomic_DNA"/>
</dbReference>
<keyword evidence="3" id="KW-1185">Reference proteome</keyword>
<proteinExistence type="predicted"/>
<dbReference type="PANTHER" id="PTHR48152:SF3">
    <property type="entry name" value="DUF946 FAMILY PROTEIN (DUF946)"/>
    <property type="match status" value="1"/>
</dbReference>
<dbReference type="InterPro" id="IPR009291">
    <property type="entry name" value="Vps62"/>
</dbReference>
<name>A0ABY9D4U9_VITVI</name>
<accession>A0ABY9D4U9</accession>
<dbReference type="Proteomes" id="UP001227230">
    <property type="component" value="Chromosome 13"/>
</dbReference>
<dbReference type="PANTHER" id="PTHR48152">
    <property type="entry name" value="F1C9.34 PROTEIN"/>
    <property type="match status" value="1"/>
</dbReference>
<dbReference type="Pfam" id="PF06101">
    <property type="entry name" value="Vps62"/>
    <property type="match status" value="1"/>
</dbReference>
<evidence type="ECO:0000256" key="1">
    <source>
        <dbReference type="SAM" id="MobiDB-lite"/>
    </source>
</evidence>
<evidence type="ECO:0008006" key="4">
    <source>
        <dbReference type="Google" id="ProtNLM"/>
    </source>
</evidence>
<evidence type="ECO:0000313" key="3">
    <source>
        <dbReference type="Proteomes" id="UP001227230"/>
    </source>
</evidence>
<organism evidence="2 3">
    <name type="scientific">Vitis vinifera</name>
    <name type="common">Grape</name>
    <dbReference type="NCBI Taxonomy" id="29760"/>
    <lineage>
        <taxon>Eukaryota</taxon>
        <taxon>Viridiplantae</taxon>
        <taxon>Streptophyta</taxon>
        <taxon>Embryophyta</taxon>
        <taxon>Tracheophyta</taxon>
        <taxon>Spermatophyta</taxon>
        <taxon>Magnoliopsida</taxon>
        <taxon>eudicotyledons</taxon>
        <taxon>Gunneridae</taxon>
        <taxon>Pentapetalae</taxon>
        <taxon>rosids</taxon>
        <taxon>Vitales</taxon>
        <taxon>Vitaceae</taxon>
        <taxon>Viteae</taxon>
        <taxon>Vitis</taxon>
    </lineage>
</organism>
<protein>
    <recommendedName>
        <fullName evidence="4">Vacuolar protein sorting-associated protein 62</fullName>
    </recommendedName>
</protein>
<gene>
    <name evidence="2" type="ORF">VitviT2T_020713</name>
</gene>
<reference evidence="2 3" key="1">
    <citation type="journal article" date="2023" name="Hortic Res">
        <title>The complete reference genome for grapevine (Vitis vinifera L.) genetics and breeding.</title>
        <authorList>
            <person name="Shi X."/>
            <person name="Cao S."/>
            <person name="Wang X."/>
            <person name="Huang S."/>
            <person name="Wang Y."/>
            <person name="Liu Z."/>
            <person name="Liu W."/>
            <person name="Leng X."/>
            <person name="Peng Y."/>
            <person name="Wang N."/>
            <person name="Wang Y."/>
            <person name="Ma Z."/>
            <person name="Xu X."/>
            <person name="Zhang F."/>
            <person name="Xue H."/>
            <person name="Zhong H."/>
            <person name="Wang Y."/>
            <person name="Zhang K."/>
            <person name="Velt A."/>
            <person name="Avia K."/>
            <person name="Holtgrawe D."/>
            <person name="Grimplet J."/>
            <person name="Matus J.T."/>
            <person name="Ware D."/>
            <person name="Wu X."/>
            <person name="Wang H."/>
            <person name="Liu C."/>
            <person name="Fang Y."/>
            <person name="Rustenholz C."/>
            <person name="Cheng Z."/>
            <person name="Xiao H."/>
            <person name="Zhou Y."/>
        </authorList>
    </citation>
    <scope>NUCLEOTIDE SEQUENCE [LARGE SCALE GENOMIC DNA]</scope>
    <source>
        <strain evidence="3">cv. Pinot noir / PN40024</strain>
        <tissue evidence="2">Leaf</tissue>
    </source>
</reference>